<dbReference type="Proteomes" id="UP000325713">
    <property type="component" value="Chromosome"/>
</dbReference>
<evidence type="ECO:0008006" key="3">
    <source>
        <dbReference type="Google" id="ProtNLM"/>
    </source>
</evidence>
<dbReference type="OrthoDB" id="680500at2"/>
<dbReference type="AlphaFoldDB" id="A0A5J6PXC7"/>
<dbReference type="Pfam" id="PF10899">
    <property type="entry name" value="AbiGi"/>
    <property type="match status" value="1"/>
</dbReference>
<reference evidence="1 2" key="1">
    <citation type="submission" date="2018-08" db="EMBL/GenBank/DDBJ databases">
        <title>Neisseria zalophi ATCC BAA-2455 complete genome.</title>
        <authorList>
            <person name="Veseli I.A."/>
            <person name="Buttler R."/>
            <person name="Mascarenhas dos Santos A.C."/>
            <person name="Pombert J.-F."/>
        </authorList>
    </citation>
    <scope>NUCLEOTIDE SEQUENCE [LARGE SCALE GENOMIC DNA]</scope>
    <source>
        <strain evidence="1 2">ATCC BAA-2455</strain>
    </source>
</reference>
<keyword evidence="2" id="KW-1185">Reference proteome</keyword>
<gene>
    <name evidence="1" type="ORF">D0T92_10165</name>
</gene>
<organism evidence="1 2">
    <name type="scientific">Neisseria zalophi</name>
    <dbReference type="NCBI Taxonomy" id="640030"/>
    <lineage>
        <taxon>Bacteria</taxon>
        <taxon>Pseudomonadati</taxon>
        <taxon>Pseudomonadota</taxon>
        <taxon>Betaproteobacteria</taxon>
        <taxon>Neisseriales</taxon>
        <taxon>Neisseriaceae</taxon>
        <taxon>Neisseria</taxon>
    </lineage>
</organism>
<accession>A0A5J6PXC7</accession>
<proteinExistence type="predicted"/>
<sequence>MAIKSNTLFHFTPKEEYLFDLLENGFCPRYCYEDIRWIFNEEFLQELSNTNNDEGFLIKLVKGFTEKTISSIAYPMTCFCDIPLTQITSHTDLYGKFGLGMTKEWGIKNGLNPIFYVSRDSSIPNNIRKYLLDFHNIYSVPLKIINEQESIMPLLNLLPFIKPLKGEMKKSGQTFKKNFDEECEWRYIPPLQKPKFESFIPNLPLIEKSLEEENALTKKYASLAFQPNDVKYIFVPSDKEIPNVIKKIHEIFNDKKYEKDEIHLLSSKVISLETITKDI</sequence>
<name>A0A5J6PXC7_9NEIS</name>
<dbReference type="RefSeq" id="WP_151052526.1">
    <property type="nucleotide sequence ID" value="NZ_CP031700.1"/>
</dbReference>
<evidence type="ECO:0000313" key="2">
    <source>
        <dbReference type="Proteomes" id="UP000325713"/>
    </source>
</evidence>
<dbReference type="InterPro" id="IPR021223">
    <property type="entry name" value="AbiGi"/>
</dbReference>
<dbReference type="KEGG" id="nzl:D0T92_10165"/>
<protein>
    <recommendedName>
        <fullName evidence="3">DUF2971 domain-containing protein</fullName>
    </recommendedName>
</protein>
<dbReference type="EMBL" id="CP031700">
    <property type="protein sequence ID" value="QEY26856.1"/>
    <property type="molecule type" value="Genomic_DNA"/>
</dbReference>
<evidence type="ECO:0000313" key="1">
    <source>
        <dbReference type="EMBL" id="QEY26856.1"/>
    </source>
</evidence>